<accession>A0A1J1JH90</accession>
<dbReference type="EMBL" id="LO018304">
    <property type="protein sequence ID" value="CUM60477.1"/>
    <property type="molecule type" value="Genomic_DNA"/>
</dbReference>
<reference evidence="1" key="1">
    <citation type="submission" date="2015-09" db="EMBL/GenBank/DDBJ databases">
        <authorList>
            <person name="Jackson K.R."/>
            <person name="Lunt B.L."/>
            <person name="Fisher J.N.B."/>
            <person name="Gardner A.V."/>
            <person name="Bailey M.E."/>
            <person name="Deus L.M."/>
            <person name="Earl A.S."/>
            <person name="Gibby P.D."/>
            <person name="Hartmann K.A."/>
            <person name="Liu J.E."/>
            <person name="Manci A.M."/>
            <person name="Nielsen D.A."/>
            <person name="Solomon M.B."/>
            <person name="Breakwell D.P."/>
            <person name="Burnett S.H."/>
            <person name="Grose J.H."/>
        </authorList>
    </citation>
    <scope>NUCLEOTIDE SEQUENCE</scope>
    <source>
        <strain evidence="1">7805</strain>
    </source>
</reference>
<organism evidence="1">
    <name type="scientific">Planktothrix agardhii</name>
    <name type="common">Oscillatoria agardhii</name>
    <dbReference type="NCBI Taxonomy" id="1160"/>
    <lineage>
        <taxon>Bacteria</taxon>
        <taxon>Bacillati</taxon>
        <taxon>Cyanobacteriota</taxon>
        <taxon>Cyanophyceae</taxon>
        <taxon>Oscillatoriophycideae</taxon>
        <taxon>Oscillatoriales</taxon>
        <taxon>Microcoleaceae</taxon>
        <taxon>Planktothrix</taxon>
    </lineage>
</organism>
<protein>
    <submittedName>
        <fullName evidence="1">Uncharacterized protein</fullName>
    </submittedName>
</protein>
<dbReference type="AlphaFoldDB" id="A0A1J1JH90"/>
<proteinExistence type="predicted"/>
<gene>
    <name evidence="1" type="ORF">PLAM_2511</name>
</gene>
<name>A0A1J1JH90_PLAAG</name>
<sequence>MIMWVVLFMLLLLRLMAQKLLADTEMERLKFGEYQSYPMYSSSPDPTKFIVAESSP</sequence>
<evidence type="ECO:0000313" key="1">
    <source>
        <dbReference type="EMBL" id="CUM60477.1"/>
    </source>
</evidence>